<name>A0ABS1K788_9MICC</name>
<feature type="compositionally biased region" description="Basic and acidic residues" evidence="1">
    <location>
        <begin position="219"/>
        <end position="235"/>
    </location>
</feature>
<gene>
    <name evidence="2" type="ORF">JJE72_17140</name>
</gene>
<evidence type="ECO:0000256" key="1">
    <source>
        <dbReference type="SAM" id="MobiDB-lite"/>
    </source>
</evidence>
<evidence type="ECO:0000313" key="2">
    <source>
        <dbReference type="EMBL" id="MBL0707222.1"/>
    </source>
</evidence>
<reference evidence="2 3" key="1">
    <citation type="submission" date="2021-01" db="EMBL/GenBank/DDBJ databases">
        <title>Genome public.</title>
        <authorList>
            <person name="Liu C."/>
            <person name="Sun Q."/>
        </authorList>
    </citation>
    <scope>NUCLEOTIDE SEQUENCE [LARGE SCALE GENOMIC DNA]</scope>
    <source>
        <strain evidence="2 3">JC656</strain>
    </source>
</reference>
<comment type="caution">
    <text evidence="2">The sequence shown here is derived from an EMBL/GenBank/DDBJ whole genome shotgun (WGS) entry which is preliminary data.</text>
</comment>
<sequence length="275" mass="30314">MKAAAIGIDVALIGGRGHDLVALDSSRRIVESIRHIRDLGLLKRTVDALAPDVVCIDSPSQWAERGVRRPAELDLTRRGINLYATPSEDRVRQFHLWMRDGMAVYAALADDYPRYTGGSVLWTAAEFYPHASAVALAGHIGEFTDKVRFRRQVLATQGIKESELAGADLVDAAVGALTGLIALEGAHTWVGEDRDAMLIPVRELHDRYERVPATPAHSSRRETPRRVVDENRRECQCGCGGPPARPTSRFLPGHDNRINPATGQRWNGLPVRHTV</sequence>
<dbReference type="RefSeq" id="WP_189693672.1">
    <property type="nucleotide sequence ID" value="NZ_BNCM01000006.1"/>
</dbReference>
<evidence type="ECO:0000313" key="3">
    <source>
        <dbReference type="Proteomes" id="UP000639051"/>
    </source>
</evidence>
<dbReference type="InterPro" id="IPR007362">
    <property type="entry name" value="DUF429"/>
</dbReference>
<proteinExistence type="predicted"/>
<keyword evidence="3" id="KW-1185">Reference proteome</keyword>
<organism evidence="2 3">
    <name type="scientific">Sinomonas cellulolyticus</name>
    <dbReference type="NCBI Taxonomy" id="2801916"/>
    <lineage>
        <taxon>Bacteria</taxon>
        <taxon>Bacillati</taxon>
        <taxon>Actinomycetota</taxon>
        <taxon>Actinomycetes</taxon>
        <taxon>Micrococcales</taxon>
        <taxon>Micrococcaceae</taxon>
        <taxon>Sinomonas</taxon>
    </lineage>
</organism>
<feature type="region of interest" description="Disordered" evidence="1">
    <location>
        <begin position="210"/>
        <end position="241"/>
    </location>
</feature>
<dbReference type="EMBL" id="JAERRC010000046">
    <property type="protein sequence ID" value="MBL0707222.1"/>
    <property type="molecule type" value="Genomic_DNA"/>
</dbReference>
<accession>A0ABS1K788</accession>
<dbReference type="Pfam" id="PF04250">
    <property type="entry name" value="DUF429"/>
    <property type="match status" value="1"/>
</dbReference>
<dbReference type="Proteomes" id="UP000639051">
    <property type="component" value="Unassembled WGS sequence"/>
</dbReference>
<protein>
    <submittedName>
        <fullName evidence="2">DUF429 domain-containing protein</fullName>
    </submittedName>
</protein>